<dbReference type="PANTHER" id="PTHR46339:SF3">
    <property type="entry name" value="PROTEIN CBG06944"/>
    <property type="match status" value="1"/>
</dbReference>
<evidence type="ECO:0000313" key="3">
    <source>
        <dbReference type="WBParaSite" id="ACRNAN_Path_920.g3544.t1"/>
    </source>
</evidence>
<dbReference type="WBParaSite" id="ACRNAN_Path_920.g3544.t1">
    <property type="protein sequence ID" value="ACRNAN_Path_920.g3544.t1"/>
    <property type="gene ID" value="ACRNAN_Path_920.g3544"/>
</dbReference>
<feature type="domain" description="BPTI/Kunitz inhibitor" evidence="1">
    <location>
        <begin position="359"/>
        <end position="413"/>
    </location>
</feature>
<dbReference type="Pfam" id="PF01683">
    <property type="entry name" value="EB"/>
    <property type="match status" value="1"/>
</dbReference>
<dbReference type="InterPro" id="IPR002223">
    <property type="entry name" value="Kunitz_BPTI"/>
</dbReference>
<accession>A0A914CEW4</accession>
<dbReference type="PANTHER" id="PTHR46339">
    <property type="entry name" value="PROTEIN CBG15282-RELATED"/>
    <property type="match status" value="1"/>
</dbReference>
<dbReference type="Proteomes" id="UP000887540">
    <property type="component" value="Unplaced"/>
</dbReference>
<dbReference type="SMART" id="SM00131">
    <property type="entry name" value="KU"/>
    <property type="match status" value="1"/>
</dbReference>
<reference evidence="3" key="1">
    <citation type="submission" date="2022-11" db="UniProtKB">
        <authorList>
            <consortium name="WormBaseParasite"/>
        </authorList>
    </citation>
    <scope>IDENTIFICATION</scope>
</reference>
<dbReference type="PROSITE" id="PS50279">
    <property type="entry name" value="BPTI_KUNITZ_2"/>
    <property type="match status" value="1"/>
</dbReference>
<dbReference type="InterPro" id="IPR036880">
    <property type="entry name" value="Kunitz_BPTI_sf"/>
</dbReference>
<dbReference type="AlphaFoldDB" id="A0A914CEW4"/>
<name>A0A914CEW4_9BILA</name>
<sequence>MPSGFSIPSLLKEPLENFSFLIHDDEDHRPTFLTSSCRLGTPCSQCSNWYNENDVCDTELQLPIYYCNANGAIEYNDGAYYICNAIRKLEVHYCPKGMFFKPEIGCMDPSKVQYHQAAVTGSGRVGDVCSFNTDCLSVSYKIMGGIQGNVLFWWAVYMPEHLYSPRILLLRNGMYCSGGLCTCLSTYILRESYCYEKINPNQPGCTYDVQCASVWPNSKCNVDAGIGTCRCPATHVARETRDGWVCVSLKDQGTGGTSPLYFICPLPEGAGFKIALNDPSPQFGTFPVACTTGSAATVEPVSGLHGGAACIWPSTNEFIGDIYDCIHTSPNVKLQKQFPQSLYSPTADGVCCPTRALACIQPQVTGPNPTEPRWWFNSVTGTCQQFLWDATATQSQYHSPNNFRTIDHCESYCRDTCSRGSPQYTVEAVTQVFTERPLTGCTTSITCANDYQCTTIGSQHMCCPTPAVICSHKGGRPQDLHTRSSVFHTGFQVNTGKETTRFYYDPSTGKCQDFV</sequence>
<dbReference type="SUPFAM" id="SSF57362">
    <property type="entry name" value="BPTI-like"/>
    <property type="match status" value="1"/>
</dbReference>
<dbReference type="Pfam" id="PF00014">
    <property type="entry name" value="Kunitz_BPTI"/>
    <property type="match status" value="1"/>
</dbReference>
<evidence type="ECO:0000259" key="1">
    <source>
        <dbReference type="PROSITE" id="PS50279"/>
    </source>
</evidence>
<dbReference type="InterPro" id="IPR006149">
    <property type="entry name" value="EB_dom"/>
</dbReference>
<protein>
    <submittedName>
        <fullName evidence="3">BPTI/Kunitz inhibitor domain-containing protein</fullName>
    </submittedName>
</protein>
<dbReference type="InterPro" id="IPR053014">
    <property type="entry name" value="Cuticle_assoc_divergent"/>
</dbReference>
<keyword evidence="2" id="KW-1185">Reference proteome</keyword>
<organism evidence="2 3">
    <name type="scientific">Acrobeloides nanus</name>
    <dbReference type="NCBI Taxonomy" id="290746"/>
    <lineage>
        <taxon>Eukaryota</taxon>
        <taxon>Metazoa</taxon>
        <taxon>Ecdysozoa</taxon>
        <taxon>Nematoda</taxon>
        <taxon>Chromadorea</taxon>
        <taxon>Rhabditida</taxon>
        <taxon>Tylenchina</taxon>
        <taxon>Cephalobomorpha</taxon>
        <taxon>Cephaloboidea</taxon>
        <taxon>Cephalobidae</taxon>
        <taxon>Acrobeloides</taxon>
    </lineage>
</organism>
<dbReference type="GO" id="GO:0004867">
    <property type="term" value="F:serine-type endopeptidase inhibitor activity"/>
    <property type="evidence" value="ECO:0007669"/>
    <property type="project" value="InterPro"/>
</dbReference>
<evidence type="ECO:0000313" key="2">
    <source>
        <dbReference type="Proteomes" id="UP000887540"/>
    </source>
</evidence>
<dbReference type="CDD" id="cd00109">
    <property type="entry name" value="Kunitz-type"/>
    <property type="match status" value="1"/>
</dbReference>
<proteinExistence type="predicted"/>
<dbReference type="Gene3D" id="4.10.410.10">
    <property type="entry name" value="Pancreatic trypsin inhibitor Kunitz domain"/>
    <property type="match status" value="1"/>
</dbReference>